<keyword evidence="1" id="KW-0472">Membrane</keyword>
<keyword evidence="4" id="KW-1185">Reference proteome</keyword>
<feature type="transmembrane region" description="Helical" evidence="1">
    <location>
        <begin position="118"/>
        <end position="139"/>
    </location>
</feature>
<evidence type="ECO:0000313" key="3">
    <source>
        <dbReference type="EMBL" id="GAP04705.1"/>
    </source>
</evidence>
<keyword evidence="1" id="KW-1133">Transmembrane helix</keyword>
<sequence>MKKVKIDWIDWIQKLNKKQLWATAVIPAVLLLVLLLVRIETGNEAYNQNWFVYFFAVLYAAAFSPIGEQIQFRLFPQSIPHNQYQVTTWSQWKQAMITAAVLMIISLLFWPIQKQGEIAIHLIAAIIVGFLSMWTIRMVQGMRQEKKNKR</sequence>
<keyword evidence="1" id="KW-0812">Transmembrane</keyword>
<dbReference type="AlphaFoldDB" id="A0A3F3H0Y5"/>
<dbReference type="SUPFAM" id="SSF103473">
    <property type="entry name" value="MFS general substrate transporter"/>
    <property type="match status" value="1"/>
</dbReference>
<protein>
    <submittedName>
        <fullName evidence="3">Putative permease, YjgP/YjgQ family</fullName>
    </submittedName>
</protein>
<evidence type="ECO:0000313" key="2">
    <source>
        <dbReference type="EMBL" id="CAK1243809.1"/>
    </source>
</evidence>
<name>A0A3F3H0Y5_9LACO</name>
<evidence type="ECO:0000313" key="4">
    <source>
        <dbReference type="Proteomes" id="UP001314262"/>
    </source>
</evidence>
<gene>
    <name evidence="3" type="ORF">FTRO_0070690</name>
    <name evidence="2" type="ORF">R53137_KAKDMLNK_00948</name>
</gene>
<dbReference type="EMBL" id="CAUZLT010000003">
    <property type="protein sequence ID" value="CAK1243809.1"/>
    <property type="molecule type" value="Genomic_DNA"/>
</dbReference>
<feature type="transmembrane region" description="Helical" evidence="1">
    <location>
        <begin position="20"/>
        <end position="39"/>
    </location>
</feature>
<proteinExistence type="predicted"/>
<organism evidence="3">
    <name type="scientific">Fructobacillus tropaeoli</name>
    <dbReference type="NCBI Taxonomy" id="709323"/>
    <lineage>
        <taxon>Bacteria</taxon>
        <taxon>Bacillati</taxon>
        <taxon>Bacillota</taxon>
        <taxon>Bacilli</taxon>
        <taxon>Lactobacillales</taxon>
        <taxon>Lactobacillaceae</taxon>
        <taxon>Fructobacillus</taxon>
    </lineage>
</organism>
<dbReference type="EMBL" id="DF968084">
    <property type="protein sequence ID" value="GAP04705.1"/>
    <property type="molecule type" value="Genomic_DNA"/>
</dbReference>
<accession>A0A3F3H0Y5</accession>
<reference evidence="3" key="1">
    <citation type="journal article" date="2015" name="BMC Genomics">
        <title>Comparative genomics of Fructobacillus spp. and Leuconostoc spp. reveals niche-specific evolution of Fructobacillus spp.</title>
        <authorList>
            <person name="Endo A."/>
            <person name="Tanizawa Y."/>
            <person name="Tanaka N."/>
            <person name="Maeno S."/>
            <person name="Kumar H."/>
            <person name="Shiwa Y."/>
            <person name="Okada S."/>
            <person name="Yoshikawa H."/>
            <person name="Dicks L."/>
            <person name="Nakagawa J."/>
            <person name="Arita M."/>
        </authorList>
    </citation>
    <scope>NUCLEOTIDE SEQUENCE [LARGE SCALE GENOMIC DNA]</scope>
    <source>
        <strain evidence="3">F214-1</strain>
    </source>
</reference>
<dbReference type="RefSeq" id="WP_047974804.1">
    <property type="nucleotide sequence ID" value="NZ_BOJU01000003.1"/>
</dbReference>
<feature type="transmembrane region" description="Helical" evidence="1">
    <location>
        <begin position="51"/>
        <end position="74"/>
    </location>
</feature>
<dbReference type="InterPro" id="IPR036259">
    <property type="entry name" value="MFS_trans_sf"/>
</dbReference>
<dbReference type="STRING" id="709323.GCA_001047135_01267"/>
<dbReference type="Proteomes" id="UP000064514">
    <property type="component" value="Unassembled WGS sequence"/>
</dbReference>
<evidence type="ECO:0000256" key="1">
    <source>
        <dbReference type="SAM" id="Phobius"/>
    </source>
</evidence>
<dbReference type="Proteomes" id="UP001314262">
    <property type="component" value="Unassembled WGS sequence"/>
</dbReference>
<feature type="transmembrane region" description="Helical" evidence="1">
    <location>
        <begin position="95"/>
        <end position="112"/>
    </location>
</feature>
<reference evidence="2 4" key="2">
    <citation type="submission" date="2023-10" db="EMBL/GenBank/DDBJ databases">
        <authorList>
            <person name="Botero Cardona J."/>
        </authorList>
    </citation>
    <scope>NUCLEOTIDE SEQUENCE [LARGE SCALE GENOMIC DNA]</scope>
    <source>
        <strain evidence="2 4">R-53137</strain>
    </source>
</reference>